<dbReference type="InterPro" id="IPR003953">
    <property type="entry name" value="FAD-dep_OxRdtase_2_FAD-bd"/>
</dbReference>
<dbReference type="PRINTS" id="PR00411">
    <property type="entry name" value="PNDRDTASEI"/>
</dbReference>
<dbReference type="PIRSF" id="PIRSF000171">
    <property type="entry name" value="SDHA_APRA_LASPO"/>
    <property type="match status" value="1"/>
</dbReference>
<gene>
    <name evidence="6" type="ORF">AUP43_10080</name>
</gene>
<dbReference type="InterPro" id="IPR037099">
    <property type="entry name" value="Fum_R/Succ_DH_flav-like_C_sf"/>
</dbReference>
<accession>A0A154W233</accession>
<proteinExistence type="predicted"/>
<keyword evidence="7" id="KW-1185">Reference proteome</keyword>
<reference evidence="6 7" key="1">
    <citation type="submission" date="2015-12" db="EMBL/GenBank/DDBJ databases">
        <title>Genome sequence of Oceanibaculum pacificum MCCC 1A02656.</title>
        <authorList>
            <person name="Lu L."/>
            <person name="Lai Q."/>
            <person name="Shao Z."/>
            <person name="Qian P."/>
        </authorList>
    </citation>
    <scope>NUCLEOTIDE SEQUENCE [LARGE SCALE GENOMIC DNA]</scope>
    <source>
        <strain evidence="6 7">MCCC 1A02656</strain>
    </source>
</reference>
<feature type="domain" description="Fumarate reductase/succinate dehydrogenase flavoprotein-like C-terminal" evidence="5">
    <location>
        <begin position="439"/>
        <end position="542"/>
    </location>
</feature>
<evidence type="ECO:0000313" key="7">
    <source>
        <dbReference type="Proteomes" id="UP000076400"/>
    </source>
</evidence>
<dbReference type="STRING" id="580166.AUP43_10080"/>
<dbReference type="PANTHER" id="PTHR11632:SF51">
    <property type="entry name" value="SUCCINATE DEHYDROGENASE [UBIQUINONE] FLAVOPROTEIN SUBUNIT, MITOCHONDRIAL"/>
    <property type="match status" value="1"/>
</dbReference>
<dbReference type="Gene3D" id="3.90.700.10">
    <property type="entry name" value="Succinate dehydrogenase/fumarate reductase flavoprotein, catalytic domain"/>
    <property type="match status" value="1"/>
</dbReference>
<name>A0A154W233_9PROT</name>
<dbReference type="RefSeq" id="WP_067556764.1">
    <property type="nucleotide sequence ID" value="NZ_LPXN01000115.1"/>
</dbReference>
<dbReference type="SUPFAM" id="SSF51905">
    <property type="entry name" value="FAD/NAD(P)-binding domain"/>
    <property type="match status" value="1"/>
</dbReference>
<dbReference type="GO" id="GO:0016491">
    <property type="term" value="F:oxidoreductase activity"/>
    <property type="evidence" value="ECO:0007669"/>
    <property type="project" value="UniProtKB-KW"/>
</dbReference>
<organism evidence="6 7">
    <name type="scientific">Oceanibaculum pacificum</name>
    <dbReference type="NCBI Taxonomy" id="580166"/>
    <lineage>
        <taxon>Bacteria</taxon>
        <taxon>Pseudomonadati</taxon>
        <taxon>Pseudomonadota</taxon>
        <taxon>Alphaproteobacteria</taxon>
        <taxon>Rhodospirillales</taxon>
        <taxon>Oceanibaculaceae</taxon>
        <taxon>Oceanibaculum</taxon>
    </lineage>
</organism>
<dbReference type="PANTHER" id="PTHR11632">
    <property type="entry name" value="SUCCINATE DEHYDROGENASE 2 FLAVOPROTEIN SUBUNIT"/>
    <property type="match status" value="1"/>
</dbReference>
<feature type="domain" description="FAD-dependent oxidoreductase 2 FAD-binding" evidence="4">
    <location>
        <begin position="12"/>
        <end position="384"/>
    </location>
</feature>
<dbReference type="Gene3D" id="1.20.58.100">
    <property type="entry name" value="Fumarate reductase/succinate dehydrogenase flavoprotein-like, C-terminal domain"/>
    <property type="match status" value="1"/>
</dbReference>
<dbReference type="PRINTS" id="PR00368">
    <property type="entry name" value="FADPNR"/>
</dbReference>
<dbReference type="InterPro" id="IPR030664">
    <property type="entry name" value="SdhA/FrdA/AprA"/>
</dbReference>
<dbReference type="EMBL" id="LPXN01000115">
    <property type="protein sequence ID" value="KZD07511.1"/>
    <property type="molecule type" value="Genomic_DNA"/>
</dbReference>
<evidence type="ECO:0000259" key="5">
    <source>
        <dbReference type="Pfam" id="PF02910"/>
    </source>
</evidence>
<dbReference type="SUPFAM" id="SSF46977">
    <property type="entry name" value="Succinate dehydrogenase/fumarate reductase flavoprotein C-terminal domain"/>
    <property type="match status" value="1"/>
</dbReference>
<evidence type="ECO:0000256" key="3">
    <source>
        <dbReference type="ARBA" id="ARBA00023002"/>
    </source>
</evidence>
<evidence type="ECO:0000256" key="1">
    <source>
        <dbReference type="ARBA" id="ARBA00001974"/>
    </source>
</evidence>
<evidence type="ECO:0000256" key="2">
    <source>
        <dbReference type="ARBA" id="ARBA00022630"/>
    </source>
</evidence>
<dbReference type="InterPro" id="IPR027477">
    <property type="entry name" value="Succ_DH/fumarate_Rdtase_cat_sf"/>
</dbReference>
<dbReference type="Pfam" id="PF00890">
    <property type="entry name" value="FAD_binding_2"/>
    <property type="match status" value="1"/>
</dbReference>
<comment type="caution">
    <text evidence="6">The sequence shown here is derived from an EMBL/GenBank/DDBJ whole genome shotgun (WGS) entry which is preliminary data.</text>
</comment>
<dbReference type="InterPro" id="IPR015939">
    <property type="entry name" value="Fum_Rdtase/Succ_DH_flav-like_C"/>
</dbReference>
<evidence type="ECO:0008006" key="8">
    <source>
        <dbReference type="Google" id="ProtNLM"/>
    </source>
</evidence>
<evidence type="ECO:0000259" key="4">
    <source>
        <dbReference type="Pfam" id="PF00890"/>
    </source>
</evidence>
<dbReference type="AlphaFoldDB" id="A0A154W233"/>
<protein>
    <recommendedName>
        <fullName evidence="8">L-aspartate oxidase</fullName>
    </recommendedName>
</protein>
<comment type="cofactor">
    <cofactor evidence="1">
        <name>FAD</name>
        <dbReference type="ChEBI" id="CHEBI:57692"/>
    </cofactor>
</comment>
<dbReference type="SUPFAM" id="SSF56425">
    <property type="entry name" value="Succinate dehydrogenase/fumarate reductase flavoprotein, catalytic domain"/>
    <property type="match status" value="1"/>
</dbReference>
<sequence>MTPASIQTAKVDILVLGGGMAGYRAAVAAREAGADVGHVYLARGASPYVIGANVPLGAVDPRDNPEQYIEDMLQGGYHLSDLRLLTALAENAVASFEDLVRLGVPFAKGDSGYLQRHLSGNKFPRSVYVPQGVGKVILEHLTRHAEEIGVRAWSGYRVVSLLRHEGAVVGALMADRRSGDLLAVHAGSVVLAMGGIGQIYADSTYPTDVAADAYALALEAGATLIDMEFVQFEPVVIVEPEGCRGMEMPTAMLGDGAHILNAEGERFMFRYNPEHGERQIEKARMSLCIQQEIDEGRGFPGDTVLFDTTVVPVDKLESYVSHCKRLRAAGLEPRERGPMVRPAAHSEMGGVFIDAEGFTGVPGLYAVGEASGGIHGASRLAGNGGGETIAMGWLVGRAVARRIVKPAVSDWGPVHADALGSFLGGGGGKAGGAIDEIKQAIRTTMSGCAGLYRTGEGLEAGIHRMTDLALMAEALPVDTLEAALGARSCRNMAMVAGLILRGALTRTESRGAHQRRDHPNRDDTLWLKHLGFRRENSGRIRMDAVALQ</sequence>
<dbReference type="Gene3D" id="3.50.50.60">
    <property type="entry name" value="FAD/NAD(P)-binding domain"/>
    <property type="match status" value="1"/>
</dbReference>
<evidence type="ECO:0000313" key="6">
    <source>
        <dbReference type="EMBL" id="KZD07511.1"/>
    </source>
</evidence>
<keyword evidence="3" id="KW-0560">Oxidoreductase</keyword>
<dbReference type="Proteomes" id="UP000076400">
    <property type="component" value="Unassembled WGS sequence"/>
</dbReference>
<dbReference type="InterPro" id="IPR036188">
    <property type="entry name" value="FAD/NAD-bd_sf"/>
</dbReference>
<keyword evidence="2" id="KW-0285">Flavoprotein</keyword>
<dbReference type="Pfam" id="PF02910">
    <property type="entry name" value="Succ_DH_flav_C"/>
    <property type="match status" value="1"/>
</dbReference>